<proteinExistence type="inferred from homology"/>
<dbReference type="Pfam" id="PF00297">
    <property type="entry name" value="Ribosomal_L3"/>
    <property type="match status" value="1"/>
</dbReference>
<feature type="region of interest" description="Disordered" evidence="6">
    <location>
        <begin position="259"/>
        <end position="285"/>
    </location>
</feature>
<evidence type="ECO:0000256" key="5">
    <source>
        <dbReference type="ARBA" id="ARBA00035396"/>
    </source>
</evidence>
<dbReference type="STRING" id="158441.A0A226DH97"/>
<evidence type="ECO:0000256" key="1">
    <source>
        <dbReference type="ARBA" id="ARBA00006540"/>
    </source>
</evidence>
<keyword evidence="8" id="KW-1185">Reference proteome</keyword>
<dbReference type="EMBL" id="LNIX01000021">
    <property type="protein sequence ID" value="OXA43556.1"/>
    <property type="molecule type" value="Genomic_DNA"/>
</dbReference>
<dbReference type="SUPFAM" id="SSF50447">
    <property type="entry name" value="Translation proteins"/>
    <property type="match status" value="1"/>
</dbReference>
<sequence>MSTTFTCLNSLRRVFGPETGRVLSTPAFHQNPLWLSHQREMSRVKQRTTHPRYTWTKKRRERHDQELTSDNQAFLGQVILQKYGPAYQDGSSGMPWVSPLKDLHHERTEWTSKSLRVGVIAKKIGVHPMWDDKGNRFMTTLLQVVDNHIVKYIPPETVAKNYPDSRFRPELGILLVGAQSADPQLFTKEYCGLFQEAGILPKVRLHRFAITPDAYLMPGTPLYASHFFAGQYVDVIGKTVERGWQGVMRRWGFKGMPATHGVTKSHRRGGNTGGGGEKGRVWPGTKIPGHMGSRWRVHKGLQIVRINSKYNVIYIRGVSVQGDPGSYLCLRDTCLPLRRAAVASTPPPFPTYFPEELPQSHGEGDSYASSVFKFTEPSITFEENR</sequence>
<organism evidence="7 8">
    <name type="scientific">Folsomia candida</name>
    <name type="common">Springtail</name>
    <dbReference type="NCBI Taxonomy" id="158441"/>
    <lineage>
        <taxon>Eukaryota</taxon>
        <taxon>Metazoa</taxon>
        <taxon>Ecdysozoa</taxon>
        <taxon>Arthropoda</taxon>
        <taxon>Hexapoda</taxon>
        <taxon>Collembola</taxon>
        <taxon>Entomobryomorpha</taxon>
        <taxon>Isotomoidea</taxon>
        <taxon>Isotomidae</taxon>
        <taxon>Proisotominae</taxon>
        <taxon>Folsomia</taxon>
    </lineage>
</organism>
<comment type="caution">
    <text evidence="7">The sequence shown here is derived from an EMBL/GenBank/DDBJ whole genome shotgun (WGS) entry which is preliminary data.</text>
</comment>
<accession>A0A226DH97</accession>
<dbReference type="OMA" id="IGIYPMW"/>
<name>A0A226DH97_FOLCA</name>
<dbReference type="AlphaFoldDB" id="A0A226DH97"/>
<dbReference type="Gene3D" id="2.40.30.10">
    <property type="entry name" value="Translation factors"/>
    <property type="match status" value="2"/>
</dbReference>
<dbReference type="OrthoDB" id="274683at2759"/>
<evidence type="ECO:0000313" key="8">
    <source>
        <dbReference type="Proteomes" id="UP000198287"/>
    </source>
</evidence>
<dbReference type="PANTHER" id="PTHR11229">
    <property type="entry name" value="50S RIBOSOMAL PROTEIN L3"/>
    <property type="match status" value="1"/>
</dbReference>
<dbReference type="InterPro" id="IPR019927">
    <property type="entry name" value="Ribosomal_uL3_bac/org-type"/>
</dbReference>
<evidence type="ECO:0000256" key="4">
    <source>
        <dbReference type="ARBA" id="ARBA00035209"/>
    </source>
</evidence>
<evidence type="ECO:0000313" key="7">
    <source>
        <dbReference type="EMBL" id="OXA43556.1"/>
    </source>
</evidence>
<reference evidence="7 8" key="1">
    <citation type="submission" date="2015-12" db="EMBL/GenBank/DDBJ databases">
        <title>The genome of Folsomia candida.</title>
        <authorList>
            <person name="Faddeeva A."/>
            <person name="Derks M.F."/>
            <person name="Anvar Y."/>
            <person name="Smit S."/>
            <person name="Van Straalen N."/>
            <person name="Roelofs D."/>
        </authorList>
    </citation>
    <scope>NUCLEOTIDE SEQUENCE [LARGE SCALE GENOMIC DNA]</scope>
    <source>
        <strain evidence="7 8">VU population</strain>
        <tissue evidence="7">Whole body</tissue>
    </source>
</reference>
<dbReference type="Proteomes" id="UP000198287">
    <property type="component" value="Unassembled WGS sequence"/>
</dbReference>
<dbReference type="GO" id="GO:0005762">
    <property type="term" value="C:mitochondrial large ribosomal subunit"/>
    <property type="evidence" value="ECO:0007669"/>
    <property type="project" value="TreeGrafter"/>
</dbReference>
<evidence type="ECO:0000256" key="6">
    <source>
        <dbReference type="SAM" id="MobiDB-lite"/>
    </source>
</evidence>
<dbReference type="GO" id="GO:0006412">
    <property type="term" value="P:translation"/>
    <property type="evidence" value="ECO:0007669"/>
    <property type="project" value="InterPro"/>
</dbReference>
<gene>
    <name evidence="7" type="ORF">Fcan01_21364</name>
</gene>
<evidence type="ECO:0000256" key="3">
    <source>
        <dbReference type="ARBA" id="ARBA00023274"/>
    </source>
</evidence>
<dbReference type="InterPro" id="IPR009000">
    <property type="entry name" value="Transl_B-barrel_sf"/>
</dbReference>
<dbReference type="PANTHER" id="PTHR11229:SF8">
    <property type="entry name" value="LARGE RIBOSOMAL SUBUNIT PROTEIN UL3M"/>
    <property type="match status" value="1"/>
</dbReference>
<comment type="similarity">
    <text evidence="1">Belongs to the universal ribosomal protein uL3 family.</text>
</comment>
<keyword evidence="2" id="KW-0689">Ribosomal protein</keyword>
<dbReference type="GO" id="GO:0003735">
    <property type="term" value="F:structural constituent of ribosome"/>
    <property type="evidence" value="ECO:0007669"/>
    <property type="project" value="InterPro"/>
</dbReference>
<keyword evidence="3" id="KW-0687">Ribonucleoprotein</keyword>
<evidence type="ECO:0000256" key="2">
    <source>
        <dbReference type="ARBA" id="ARBA00022980"/>
    </source>
</evidence>
<dbReference type="InterPro" id="IPR000597">
    <property type="entry name" value="Ribosomal_uL3"/>
</dbReference>
<protein>
    <recommendedName>
        <fullName evidence="4">Large ribosomal subunit protein uL3m</fullName>
    </recommendedName>
    <alternativeName>
        <fullName evidence="5">39S ribosomal protein L3, mitochondrial</fullName>
    </alternativeName>
</protein>